<feature type="transmembrane region" description="Helical" evidence="13">
    <location>
        <begin position="389"/>
        <end position="411"/>
    </location>
</feature>
<evidence type="ECO:0000256" key="7">
    <source>
        <dbReference type="ARBA" id="ARBA00022989"/>
    </source>
</evidence>
<evidence type="ECO:0000313" key="15">
    <source>
        <dbReference type="EMBL" id="GAA5505525.1"/>
    </source>
</evidence>
<keyword evidence="11 13" id="KW-0472">Membrane</keyword>
<accession>A0ABP9VLP7</accession>
<evidence type="ECO:0000256" key="11">
    <source>
        <dbReference type="ARBA" id="ARBA00023136"/>
    </source>
</evidence>
<dbReference type="Gene3D" id="3.40.50.300">
    <property type="entry name" value="P-loop containing nucleotide triphosphate hydrolases"/>
    <property type="match status" value="1"/>
</dbReference>
<dbReference type="InterPro" id="IPR011642">
    <property type="entry name" value="Gate_dom"/>
</dbReference>
<dbReference type="InterPro" id="IPR011640">
    <property type="entry name" value="Fe2_transport_prot_B_C"/>
</dbReference>
<dbReference type="Pfam" id="PF07664">
    <property type="entry name" value="FeoB_C"/>
    <property type="match status" value="1"/>
</dbReference>
<dbReference type="Pfam" id="PF07670">
    <property type="entry name" value="Gate"/>
    <property type="match status" value="2"/>
</dbReference>
<dbReference type="InterPro" id="IPR006073">
    <property type="entry name" value="GTP-bd"/>
</dbReference>
<dbReference type="EMBL" id="BAABRO010000002">
    <property type="protein sequence ID" value="GAA5505525.1"/>
    <property type="molecule type" value="Genomic_DNA"/>
</dbReference>
<dbReference type="Proteomes" id="UP001416858">
    <property type="component" value="Unassembled WGS sequence"/>
</dbReference>
<gene>
    <name evidence="15" type="primary">feoB</name>
    <name evidence="15" type="ORF">Rcae01_00970</name>
</gene>
<feature type="transmembrane region" description="Helical" evidence="13">
    <location>
        <begin position="333"/>
        <end position="353"/>
    </location>
</feature>
<keyword evidence="8 13" id="KW-0408">Iron</keyword>
<keyword evidence="7 13" id="KW-1133">Transmembrane helix</keyword>
<dbReference type="RefSeq" id="WP_345682561.1">
    <property type="nucleotide sequence ID" value="NZ_BAABRO010000002.1"/>
</dbReference>
<keyword evidence="9" id="KW-0406">Ion transport</keyword>
<evidence type="ECO:0000313" key="16">
    <source>
        <dbReference type="Proteomes" id="UP001416858"/>
    </source>
</evidence>
<name>A0ABP9VLP7_9BACT</name>
<keyword evidence="5 13" id="KW-0812">Transmembrane</keyword>
<dbReference type="InterPro" id="IPR030389">
    <property type="entry name" value="G_FEOB_dom"/>
</dbReference>
<evidence type="ECO:0000256" key="2">
    <source>
        <dbReference type="ARBA" id="ARBA00022448"/>
    </source>
</evidence>
<keyword evidence="16" id="KW-1185">Reference proteome</keyword>
<keyword evidence="10 13" id="KW-0342">GTP-binding</keyword>
<organism evidence="15 16">
    <name type="scientific">Novipirellula caenicola</name>
    <dbReference type="NCBI Taxonomy" id="1536901"/>
    <lineage>
        <taxon>Bacteria</taxon>
        <taxon>Pseudomonadati</taxon>
        <taxon>Planctomycetota</taxon>
        <taxon>Planctomycetia</taxon>
        <taxon>Pirellulales</taxon>
        <taxon>Pirellulaceae</taxon>
        <taxon>Novipirellula</taxon>
    </lineage>
</organism>
<evidence type="ECO:0000256" key="8">
    <source>
        <dbReference type="ARBA" id="ARBA00023004"/>
    </source>
</evidence>
<feature type="transmembrane region" description="Helical" evidence="13">
    <location>
        <begin position="507"/>
        <end position="528"/>
    </location>
</feature>
<feature type="transmembrane region" description="Helical" evidence="13">
    <location>
        <begin position="441"/>
        <end position="461"/>
    </location>
</feature>
<keyword evidence="6" id="KW-0547">Nucleotide-binding</keyword>
<keyword evidence="3" id="KW-1003">Cell membrane</keyword>
<evidence type="ECO:0000256" key="9">
    <source>
        <dbReference type="ARBA" id="ARBA00023065"/>
    </source>
</evidence>
<dbReference type="InterPro" id="IPR003373">
    <property type="entry name" value="Fe2_transport_prot-B"/>
</dbReference>
<dbReference type="PANTHER" id="PTHR43185:SF1">
    <property type="entry name" value="FE(2+) TRANSPORTER FEOB"/>
    <property type="match status" value="1"/>
</dbReference>
<feature type="transmembrane region" description="Helical" evidence="13">
    <location>
        <begin position="482"/>
        <end position="501"/>
    </location>
</feature>
<evidence type="ECO:0000259" key="14">
    <source>
        <dbReference type="PROSITE" id="PS51711"/>
    </source>
</evidence>
<dbReference type="NCBIfam" id="TIGR00437">
    <property type="entry name" value="feoB"/>
    <property type="match status" value="1"/>
</dbReference>
<comment type="similarity">
    <text evidence="13">Belongs to the TRAFAC class TrmE-Era-EngA-EngB-Septin-like GTPase superfamily. FeoB GTPase (TC 9.A.8) family.</text>
</comment>
<dbReference type="PROSITE" id="PS51711">
    <property type="entry name" value="G_FEOB"/>
    <property type="match status" value="1"/>
</dbReference>
<dbReference type="PANTHER" id="PTHR43185">
    <property type="entry name" value="FERROUS IRON TRANSPORT PROTEIN B"/>
    <property type="match status" value="1"/>
</dbReference>
<dbReference type="InterPro" id="IPR027417">
    <property type="entry name" value="P-loop_NTPase"/>
</dbReference>
<evidence type="ECO:0000256" key="6">
    <source>
        <dbReference type="ARBA" id="ARBA00022741"/>
    </source>
</evidence>
<evidence type="ECO:0000256" key="5">
    <source>
        <dbReference type="ARBA" id="ARBA00022692"/>
    </source>
</evidence>
<feature type="transmembrane region" description="Helical" evidence="13">
    <location>
        <begin position="566"/>
        <end position="587"/>
    </location>
</feature>
<dbReference type="PRINTS" id="PR00326">
    <property type="entry name" value="GTP1OBG"/>
</dbReference>
<feature type="transmembrane region" description="Helical" evidence="13">
    <location>
        <begin position="762"/>
        <end position="784"/>
    </location>
</feature>
<evidence type="ECO:0000256" key="1">
    <source>
        <dbReference type="ARBA" id="ARBA00004651"/>
    </source>
</evidence>
<sequence length="791" mass="85664">MASSANPTLPSAGTTVAKVTSRVALVGNPNTGKSTLFNALAGMNVRTGNYAGVTIEKKIGRCDLGGSDSSGDRRVIDLVDLPGTYSLAPRSPDELVAVEVLTGDVESESPIDVIVCVVNATVLQRNLFLVSQVLELGKPTIIALNMIDTADARGFVIDVDQLSKNLGVPVVCTSASRRTGIADLKSAIRGELEQADSESVQMSKRDRPLPSEFYEVCDELRSELVSRACTTESLSQRAAAESVLPDQYLIERMLLDRGGEAERRAVRSLGAAVLPAISAAREKLAEKVGDPIDMECSARYSWAARSLQDVVSTKLAKPRNATDWLDAVLTHRVVGLVCFFAMMFLIFQCIYSFSSYPMDAIEYGTGLVSDWVTAIVPPGMLRSLLVDGVIAGVGGVLIFLPQIALLFFFLALLEDCGYMARAAFLVDRVMTLFGLSGKSFLPMMSSFACAVPGVMATRVIENRRDRFATIMVAPLMSCSARLPVYLLLIGAFIPSASYVGGFMSTQALVLMAMYLVGVVVAIPVAWLLKRTLLRGEVAPFVLELPEYKVPSASVLFSRVWEASKAFVVRAGTMIFAASIVIWFAGFWPGDHSRQFEIERELERLESIQVAASESPASELAAEPEIVTESPELDEIAAKIETLEAEHRVLSASLLENSALGHIGHVIAPVVKPLGWDWRIGVGAVASFPAREVIIATLGTIYSLGGDVDEEDEGLMSALRASKWPDGRPVFTVPVALSIMVFFALCAQCVSTLLVIKRETNSWFWPVLSFSYMTVLAYFGAMLTYQVGTRFF</sequence>
<reference evidence="15 16" key="1">
    <citation type="submission" date="2024-02" db="EMBL/GenBank/DDBJ databases">
        <title>Rhodopirellula caenicola NBRC 110016.</title>
        <authorList>
            <person name="Ichikawa N."/>
            <person name="Katano-Makiyama Y."/>
            <person name="Hidaka K."/>
        </authorList>
    </citation>
    <scope>NUCLEOTIDE SEQUENCE [LARGE SCALE GENOMIC DNA]</scope>
    <source>
        <strain evidence="15 16">NBRC 110016</strain>
    </source>
</reference>
<comment type="function">
    <text evidence="13">Probable transporter of a GTP-driven Fe(2+) uptake system.</text>
</comment>
<feature type="transmembrane region" description="Helical" evidence="13">
    <location>
        <begin position="730"/>
        <end position="755"/>
    </location>
</feature>
<evidence type="ECO:0000256" key="10">
    <source>
        <dbReference type="ARBA" id="ARBA00023134"/>
    </source>
</evidence>
<evidence type="ECO:0000256" key="12">
    <source>
        <dbReference type="NCBIfam" id="TIGR00437"/>
    </source>
</evidence>
<dbReference type="InterPro" id="IPR050860">
    <property type="entry name" value="FeoB_GTPase"/>
</dbReference>
<comment type="subcellular location">
    <subcellularLocation>
        <location evidence="13">Cell inner membrane</location>
        <topology evidence="13">Multi-pass membrane protein</topology>
    </subcellularLocation>
    <subcellularLocation>
        <location evidence="1">Cell membrane</location>
        <topology evidence="1">Multi-pass membrane protein</topology>
    </subcellularLocation>
</comment>
<proteinExistence type="inferred from homology"/>
<dbReference type="CDD" id="cd01879">
    <property type="entry name" value="FeoB"/>
    <property type="match status" value="1"/>
</dbReference>
<protein>
    <recommendedName>
        <fullName evidence="12 13">Ferrous iron transport protein B</fullName>
    </recommendedName>
</protein>
<comment type="caution">
    <text evidence="15">The sequence shown here is derived from an EMBL/GenBank/DDBJ whole genome shotgun (WGS) entry which is preliminary data.</text>
</comment>
<keyword evidence="2 13" id="KW-0813">Transport</keyword>
<evidence type="ECO:0000256" key="4">
    <source>
        <dbReference type="ARBA" id="ARBA00022496"/>
    </source>
</evidence>
<dbReference type="SUPFAM" id="SSF52540">
    <property type="entry name" value="P-loop containing nucleoside triphosphate hydrolases"/>
    <property type="match status" value="1"/>
</dbReference>
<dbReference type="Pfam" id="PF02421">
    <property type="entry name" value="FeoB_N"/>
    <property type="match status" value="1"/>
</dbReference>
<keyword evidence="4 13" id="KW-0410">Iron transport</keyword>
<feature type="domain" description="FeoB-type G" evidence="14">
    <location>
        <begin position="20"/>
        <end position="194"/>
    </location>
</feature>
<evidence type="ECO:0000256" key="3">
    <source>
        <dbReference type="ARBA" id="ARBA00022475"/>
    </source>
</evidence>
<evidence type="ECO:0000256" key="13">
    <source>
        <dbReference type="RuleBase" id="RU362098"/>
    </source>
</evidence>